<dbReference type="SUPFAM" id="SSF50993">
    <property type="entry name" value="Peptidase/esterase 'gauge' domain"/>
    <property type="match status" value="1"/>
</dbReference>
<comment type="catalytic activity">
    <reaction evidence="1">
        <text>Hydrolysis of Pro-|-Xaa &gt;&gt; Ala-|-Xaa in oligopeptides.</text>
        <dbReference type="EC" id="3.4.21.26"/>
    </reaction>
</comment>
<feature type="chain" id="PRO_5002823029" description="prolyl oligopeptidase" evidence="6">
    <location>
        <begin position="25"/>
        <end position="734"/>
    </location>
</feature>
<feature type="domain" description="Peptidase S9 prolyl oligopeptidase catalytic" evidence="7">
    <location>
        <begin position="513"/>
        <end position="723"/>
    </location>
</feature>
<dbReference type="KEGG" id="paa:Paes_1444"/>
<dbReference type="Gene3D" id="3.40.50.1820">
    <property type="entry name" value="alpha/beta hydrolase"/>
    <property type="match status" value="1"/>
</dbReference>
<dbReference type="SUPFAM" id="SSF53474">
    <property type="entry name" value="alpha/beta-Hydrolases"/>
    <property type="match status" value="1"/>
</dbReference>
<dbReference type="InterPro" id="IPR029058">
    <property type="entry name" value="AB_hydrolase_fold"/>
</dbReference>
<sequence length="734" mass="82578">MKNYSSAIRSFLLCLFITSQPSFAGAKELQQPPKAAEIVVEETICDTTIADPFRYMENLENPVVKEWFRGQATYAQSMLQRIAGREELIEKMQEFDQRKKEKVYNLTISESNRYFYLKRSPSDETGKLFYRNGFKGKEHLLFDPETYASKPEIRYSIGKIAPSDDGETIVFSVAANGSENATLLIMDVTTAELYPEKIERCRFASPSWLPDGSGFLYNRMRSGEVRSMDVQMDSKIYLHTIGTSPVSDREIFSRATNPDLRTRKEDIPGMHYDKNSGCLFAFVHNVDQRMTVYYAPADSLRSSSIPWKPLFMPEDNVYDFEITDNDLYILTPQDAPNFKVIRTSLHEPDIRHAQTVIAETPDAVLTGFSLTSEGIYYSLSRNGVQAEVYRKDFNGEHHERLKLPFAAGTAAVSTRGFRFKDVWVLAAGWANDYKRYRYDADRKRFIKETLSSTARYPEYDDLVVEELMIPSHDGVEVPISLIYKKGLKKDGTNPLLFYGYGAYGNAITPFFSPAFLLWTYHGGIFAVAHVRGGGELGDQWHKDGMKTTKSNTWLDLISLAEYSIRQGYSSPEHIAVNSASAGGILVGRAMTQRPELFAAVIPQVGAMNPLRGENTPNGPVNAPEFGTVNNPRECRALITMDPYLNIRKGIDYPAALITAGINDPRVIAWQPAKFAARLQAATTSGKPVLFLTDYQAGHGMGNTKTKQFETLADVLSFAFWQTGQEDFQPSSTTK</sequence>
<dbReference type="InterPro" id="IPR002470">
    <property type="entry name" value="Peptidase_S9A"/>
</dbReference>
<evidence type="ECO:0000256" key="2">
    <source>
        <dbReference type="ARBA" id="ARBA00011897"/>
    </source>
</evidence>
<keyword evidence="4 9" id="KW-0378">Hydrolase</keyword>
<evidence type="ECO:0000256" key="6">
    <source>
        <dbReference type="SAM" id="SignalP"/>
    </source>
</evidence>
<keyword evidence="5" id="KW-0720">Serine protease</keyword>
<keyword evidence="10" id="KW-1185">Reference proteome</keyword>
<evidence type="ECO:0000313" key="10">
    <source>
        <dbReference type="Proteomes" id="UP000002725"/>
    </source>
</evidence>
<keyword evidence="6" id="KW-0732">Signal</keyword>
<dbReference type="Pfam" id="PF00326">
    <property type="entry name" value="Peptidase_S9"/>
    <property type="match status" value="1"/>
</dbReference>
<keyword evidence="3" id="KW-0645">Protease</keyword>
<dbReference type="RefSeq" id="WP_012505997.1">
    <property type="nucleotide sequence ID" value="NC_011059.1"/>
</dbReference>
<organism evidence="9 10">
    <name type="scientific">Prosthecochloris aestuarii (strain DSM 271 / SK 413)</name>
    <dbReference type="NCBI Taxonomy" id="290512"/>
    <lineage>
        <taxon>Bacteria</taxon>
        <taxon>Pseudomonadati</taxon>
        <taxon>Chlorobiota</taxon>
        <taxon>Chlorobiia</taxon>
        <taxon>Chlorobiales</taxon>
        <taxon>Chlorobiaceae</taxon>
        <taxon>Prosthecochloris</taxon>
    </lineage>
</organism>
<reference evidence="9" key="1">
    <citation type="submission" date="2008-06" db="EMBL/GenBank/DDBJ databases">
        <title>Complete sequence of chromosome of Prosthecochloris aestuarii DSM 271.</title>
        <authorList>
            <consortium name="US DOE Joint Genome Institute"/>
            <person name="Lucas S."/>
            <person name="Copeland A."/>
            <person name="Lapidus A."/>
            <person name="Glavina del Rio T."/>
            <person name="Dalin E."/>
            <person name="Tice H."/>
            <person name="Bruce D."/>
            <person name="Goodwin L."/>
            <person name="Pitluck S."/>
            <person name="Schmutz J."/>
            <person name="Larimer F."/>
            <person name="Land M."/>
            <person name="Hauser L."/>
            <person name="Kyrpides N."/>
            <person name="Anderson I."/>
            <person name="Liu Z."/>
            <person name="Li T."/>
            <person name="Zhao F."/>
            <person name="Overmann J."/>
            <person name="Bryant D.A."/>
            <person name="Richardson P."/>
        </authorList>
    </citation>
    <scope>NUCLEOTIDE SEQUENCE [LARGE SCALE GENOMIC DNA]</scope>
    <source>
        <strain evidence="9">DSM 271</strain>
    </source>
</reference>
<dbReference type="EC" id="3.4.21.26" evidence="2"/>
<dbReference type="GO" id="GO:0070012">
    <property type="term" value="F:oligopeptidase activity"/>
    <property type="evidence" value="ECO:0007669"/>
    <property type="project" value="TreeGrafter"/>
</dbReference>
<dbReference type="HOGENOM" id="CLU_011290_1_1_10"/>
<evidence type="ECO:0000313" key="9">
    <source>
        <dbReference type="EMBL" id="ACF46464.1"/>
    </source>
</evidence>
<dbReference type="AlphaFoldDB" id="B4S8S7"/>
<dbReference type="GO" id="GO:0004252">
    <property type="term" value="F:serine-type endopeptidase activity"/>
    <property type="evidence" value="ECO:0007669"/>
    <property type="project" value="UniProtKB-EC"/>
</dbReference>
<dbReference type="PRINTS" id="PR00862">
    <property type="entry name" value="PROLIGOPTASE"/>
</dbReference>
<evidence type="ECO:0000259" key="8">
    <source>
        <dbReference type="Pfam" id="PF02897"/>
    </source>
</evidence>
<evidence type="ECO:0000256" key="4">
    <source>
        <dbReference type="ARBA" id="ARBA00022801"/>
    </source>
</evidence>
<evidence type="ECO:0000256" key="3">
    <source>
        <dbReference type="ARBA" id="ARBA00022670"/>
    </source>
</evidence>
<evidence type="ECO:0000256" key="1">
    <source>
        <dbReference type="ARBA" id="ARBA00001070"/>
    </source>
</evidence>
<feature type="domain" description="Peptidase S9A N-terminal" evidence="8">
    <location>
        <begin position="41"/>
        <end position="403"/>
    </location>
</feature>
<accession>B4S8S7</accession>
<dbReference type="STRING" id="290512.Paes_1444"/>
<feature type="signal peptide" evidence="6">
    <location>
        <begin position="1"/>
        <end position="24"/>
    </location>
</feature>
<dbReference type="Gene3D" id="2.130.10.120">
    <property type="entry name" value="Prolyl oligopeptidase, N-terminal domain"/>
    <property type="match status" value="1"/>
</dbReference>
<dbReference type="GO" id="GO:0006508">
    <property type="term" value="P:proteolysis"/>
    <property type="evidence" value="ECO:0007669"/>
    <property type="project" value="UniProtKB-KW"/>
</dbReference>
<dbReference type="GO" id="GO:0005829">
    <property type="term" value="C:cytosol"/>
    <property type="evidence" value="ECO:0007669"/>
    <property type="project" value="TreeGrafter"/>
</dbReference>
<dbReference type="InterPro" id="IPR051167">
    <property type="entry name" value="Prolyl_oligopep/macrocyclase"/>
</dbReference>
<dbReference type="InterPro" id="IPR001375">
    <property type="entry name" value="Peptidase_S9_cat"/>
</dbReference>
<name>B4S8S7_PROA2</name>
<dbReference type="Proteomes" id="UP000002725">
    <property type="component" value="Chromosome"/>
</dbReference>
<dbReference type="PANTHER" id="PTHR42881">
    <property type="entry name" value="PROLYL ENDOPEPTIDASE"/>
    <property type="match status" value="1"/>
</dbReference>
<evidence type="ECO:0000259" key="7">
    <source>
        <dbReference type="Pfam" id="PF00326"/>
    </source>
</evidence>
<protein>
    <recommendedName>
        <fullName evidence="2">prolyl oligopeptidase</fullName>
        <ecNumber evidence="2">3.4.21.26</ecNumber>
    </recommendedName>
</protein>
<dbReference type="ESTHER" id="proae-q3vvf8">
    <property type="family name" value="S9N_PPCE_Peptidase_S9"/>
</dbReference>
<dbReference type="Pfam" id="PF02897">
    <property type="entry name" value="Peptidase_S9_N"/>
    <property type="match status" value="1"/>
</dbReference>
<dbReference type="EMBL" id="CP001108">
    <property type="protein sequence ID" value="ACF46464.1"/>
    <property type="molecule type" value="Genomic_DNA"/>
</dbReference>
<proteinExistence type="predicted"/>
<dbReference type="PANTHER" id="PTHR42881:SF2">
    <property type="entry name" value="PROLYL ENDOPEPTIDASE"/>
    <property type="match status" value="1"/>
</dbReference>
<gene>
    <name evidence="9" type="ordered locus">Paes_1444</name>
</gene>
<dbReference type="InterPro" id="IPR023302">
    <property type="entry name" value="Pept_S9A_N"/>
</dbReference>
<evidence type="ECO:0000256" key="5">
    <source>
        <dbReference type="ARBA" id="ARBA00022825"/>
    </source>
</evidence>
<dbReference type="eggNOG" id="COG1770">
    <property type="taxonomic scope" value="Bacteria"/>
</dbReference>